<dbReference type="EMBL" id="QXFZ01000856">
    <property type="protein sequence ID" value="KAE9102902.1"/>
    <property type="molecule type" value="Genomic_DNA"/>
</dbReference>
<proteinExistence type="predicted"/>
<dbReference type="Proteomes" id="UP000433483">
    <property type="component" value="Unassembled WGS sequence"/>
</dbReference>
<evidence type="ECO:0000313" key="4">
    <source>
        <dbReference type="EMBL" id="KAE9335787.1"/>
    </source>
</evidence>
<dbReference type="AlphaFoldDB" id="A0A6A3RTR9"/>
<gene>
    <name evidence="3" type="ORF">PF005_g14236</name>
    <name evidence="2" type="ORF">PF007_g14581</name>
    <name evidence="4" type="ORF">PF008_g13329</name>
    <name evidence="1" type="ORF">PF011_g12883</name>
</gene>
<evidence type="ECO:0000313" key="5">
    <source>
        <dbReference type="Proteomes" id="UP000433483"/>
    </source>
</evidence>
<dbReference type="EMBL" id="QXFW01000767">
    <property type="protein sequence ID" value="KAE9003479.1"/>
    <property type="molecule type" value="Genomic_DNA"/>
</dbReference>
<dbReference type="Proteomes" id="UP000441208">
    <property type="component" value="Unassembled WGS sequence"/>
</dbReference>
<evidence type="ECO:0000313" key="3">
    <source>
        <dbReference type="EMBL" id="KAE9203341.1"/>
    </source>
</evidence>
<evidence type="ECO:0000313" key="7">
    <source>
        <dbReference type="Proteomes" id="UP000460718"/>
    </source>
</evidence>
<dbReference type="Proteomes" id="UP000460718">
    <property type="component" value="Unassembled WGS sequence"/>
</dbReference>
<evidence type="ECO:0000313" key="2">
    <source>
        <dbReference type="EMBL" id="KAE9102902.1"/>
    </source>
</evidence>
<reference evidence="5 6" key="1">
    <citation type="submission" date="2018-08" db="EMBL/GenBank/DDBJ databases">
        <title>Genomic investigation of the strawberry pathogen Phytophthora fragariae indicates pathogenicity is determined by transcriptional variation in three key races.</title>
        <authorList>
            <person name="Adams T.M."/>
            <person name="Armitage A.D."/>
            <person name="Sobczyk M.K."/>
            <person name="Bates H.J."/>
            <person name="Dunwell J.M."/>
            <person name="Nellist C.F."/>
            <person name="Harrison R.J."/>
        </authorList>
    </citation>
    <scope>NUCLEOTIDE SEQUENCE [LARGE SCALE GENOMIC DNA]</scope>
    <source>
        <strain evidence="3 5">NOV-27</strain>
        <strain evidence="2 6">NOV-71</strain>
        <strain evidence="4 8">NOV-77</strain>
        <strain evidence="1 7">SCRP245</strain>
    </source>
</reference>
<keyword evidence="5" id="KW-1185">Reference proteome</keyword>
<protein>
    <submittedName>
        <fullName evidence="2">Uncharacterized protein</fullName>
    </submittedName>
</protein>
<evidence type="ECO:0000313" key="8">
    <source>
        <dbReference type="Proteomes" id="UP000486351"/>
    </source>
</evidence>
<dbReference type="Proteomes" id="UP000486351">
    <property type="component" value="Unassembled WGS sequence"/>
</dbReference>
<name>A0A6A3RTR9_9STRA</name>
<evidence type="ECO:0000313" key="6">
    <source>
        <dbReference type="Proteomes" id="UP000441208"/>
    </source>
</evidence>
<evidence type="ECO:0000313" key="1">
    <source>
        <dbReference type="EMBL" id="KAE9003479.1"/>
    </source>
</evidence>
<dbReference type="EMBL" id="QXFY01000780">
    <property type="protein sequence ID" value="KAE9335787.1"/>
    <property type="molecule type" value="Genomic_DNA"/>
</dbReference>
<sequence length="112" mass="12606">MARPGKSRSRPRATTELVTRFRTPCPLPPVPARRVFSCNASNRTRHFSSQFSQLRSSVLTSKGSWKRRARTTTTLLKYQGTEGMVTPPVIKISHHIATDLVPRRDSDPAPNH</sequence>
<accession>A0A6A3RTR9</accession>
<dbReference type="EMBL" id="QXGB01000828">
    <property type="protein sequence ID" value="KAE9203341.1"/>
    <property type="molecule type" value="Genomic_DNA"/>
</dbReference>
<organism evidence="2 6">
    <name type="scientific">Phytophthora fragariae</name>
    <dbReference type="NCBI Taxonomy" id="53985"/>
    <lineage>
        <taxon>Eukaryota</taxon>
        <taxon>Sar</taxon>
        <taxon>Stramenopiles</taxon>
        <taxon>Oomycota</taxon>
        <taxon>Peronosporomycetes</taxon>
        <taxon>Peronosporales</taxon>
        <taxon>Peronosporaceae</taxon>
        <taxon>Phytophthora</taxon>
    </lineage>
</organism>
<comment type="caution">
    <text evidence="2">The sequence shown here is derived from an EMBL/GenBank/DDBJ whole genome shotgun (WGS) entry which is preliminary data.</text>
</comment>